<dbReference type="GO" id="GO:0043111">
    <property type="term" value="P:replication fork arrest"/>
    <property type="evidence" value="ECO:0007669"/>
    <property type="project" value="TreeGrafter"/>
</dbReference>
<dbReference type="Proteomes" id="UP000803884">
    <property type="component" value="Unassembled WGS sequence"/>
</dbReference>
<evidence type="ECO:0000313" key="10">
    <source>
        <dbReference type="EMBL" id="KAL1583103.1"/>
    </source>
</evidence>
<keyword evidence="6" id="KW-0469">Meiosis</keyword>
<dbReference type="GeneID" id="96009726"/>
<organism evidence="10 11">
    <name type="scientific">Cladosporium halotolerans</name>
    <dbReference type="NCBI Taxonomy" id="1052096"/>
    <lineage>
        <taxon>Eukaryota</taxon>
        <taxon>Fungi</taxon>
        <taxon>Dikarya</taxon>
        <taxon>Ascomycota</taxon>
        <taxon>Pezizomycotina</taxon>
        <taxon>Dothideomycetes</taxon>
        <taxon>Dothideomycetidae</taxon>
        <taxon>Cladosporiales</taxon>
        <taxon>Cladosporiaceae</taxon>
        <taxon>Cladosporium</taxon>
    </lineage>
</organism>
<protein>
    <recommendedName>
        <fullName evidence="3">Topoisomerase 1-associated factor 1</fullName>
    </recommendedName>
</protein>
<keyword evidence="5" id="KW-0539">Nucleus</keyword>
<comment type="subcellular location">
    <subcellularLocation>
        <location evidence="1">Nucleus</location>
    </subcellularLocation>
</comment>
<name>A0AB34KD81_9PEZI</name>
<proteinExistence type="inferred from homology"/>
<feature type="compositionally biased region" description="Basic and acidic residues" evidence="8">
    <location>
        <begin position="1053"/>
        <end position="1062"/>
    </location>
</feature>
<evidence type="ECO:0000256" key="2">
    <source>
        <dbReference type="ARBA" id="ARBA00008174"/>
    </source>
</evidence>
<dbReference type="PANTHER" id="PTHR22940:SF4">
    <property type="entry name" value="PROTEIN TIMELESS HOMOLOG"/>
    <property type="match status" value="1"/>
</dbReference>
<feature type="compositionally biased region" description="Basic and acidic residues" evidence="8">
    <location>
        <begin position="1124"/>
        <end position="1133"/>
    </location>
</feature>
<feature type="domain" description="Timeless N-terminal" evidence="9">
    <location>
        <begin position="35"/>
        <end position="305"/>
    </location>
</feature>
<dbReference type="Pfam" id="PF04821">
    <property type="entry name" value="TIMELESS"/>
    <property type="match status" value="1"/>
</dbReference>
<keyword evidence="4" id="KW-0236">DNA replication inhibitor</keyword>
<feature type="region of interest" description="Disordered" evidence="8">
    <location>
        <begin position="923"/>
        <end position="995"/>
    </location>
</feature>
<feature type="region of interest" description="Disordered" evidence="8">
    <location>
        <begin position="1038"/>
        <end position="1062"/>
    </location>
</feature>
<dbReference type="InterPro" id="IPR006906">
    <property type="entry name" value="Timeless_N"/>
</dbReference>
<accession>A0AB34KD81</accession>
<dbReference type="GO" id="GO:0051321">
    <property type="term" value="P:meiotic cell cycle"/>
    <property type="evidence" value="ECO:0007669"/>
    <property type="project" value="UniProtKB-KW"/>
</dbReference>
<dbReference type="GO" id="GO:0003677">
    <property type="term" value="F:DNA binding"/>
    <property type="evidence" value="ECO:0007669"/>
    <property type="project" value="TreeGrafter"/>
</dbReference>
<feature type="compositionally biased region" description="Acidic residues" evidence="8">
    <location>
        <begin position="1104"/>
        <end position="1123"/>
    </location>
</feature>
<evidence type="ECO:0000256" key="3">
    <source>
        <dbReference type="ARBA" id="ARBA00021529"/>
    </source>
</evidence>
<evidence type="ECO:0000256" key="6">
    <source>
        <dbReference type="ARBA" id="ARBA00023254"/>
    </source>
</evidence>
<dbReference type="GO" id="GO:0031298">
    <property type="term" value="C:replication fork protection complex"/>
    <property type="evidence" value="ECO:0007669"/>
    <property type="project" value="TreeGrafter"/>
</dbReference>
<feature type="region of interest" description="Disordered" evidence="8">
    <location>
        <begin position="569"/>
        <end position="599"/>
    </location>
</feature>
<evidence type="ECO:0000259" key="9">
    <source>
        <dbReference type="Pfam" id="PF04821"/>
    </source>
</evidence>
<evidence type="ECO:0000256" key="4">
    <source>
        <dbReference type="ARBA" id="ARBA00022880"/>
    </source>
</evidence>
<dbReference type="PANTHER" id="PTHR22940">
    <property type="entry name" value="TIMEOUT/TIMELESS-2"/>
    <property type="match status" value="1"/>
</dbReference>
<evidence type="ECO:0000256" key="7">
    <source>
        <dbReference type="ARBA" id="ARBA00023306"/>
    </source>
</evidence>
<keyword evidence="7" id="KW-0131">Cell cycle</keyword>
<dbReference type="AlphaFoldDB" id="A0AB34KD81"/>
<comment type="similarity">
    <text evidence="2">Belongs to the timeless family.</text>
</comment>
<dbReference type="GO" id="GO:0000076">
    <property type="term" value="P:DNA replication checkpoint signaling"/>
    <property type="evidence" value="ECO:0007669"/>
    <property type="project" value="TreeGrafter"/>
</dbReference>
<dbReference type="GO" id="GO:0006281">
    <property type="term" value="P:DNA repair"/>
    <property type="evidence" value="ECO:0007669"/>
    <property type="project" value="TreeGrafter"/>
</dbReference>
<evidence type="ECO:0000256" key="5">
    <source>
        <dbReference type="ARBA" id="ARBA00023242"/>
    </source>
</evidence>
<keyword evidence="11" id="KW-1185">Reference proteome</keyword>
<feature type="compositionally biased region" description="Basic and acidic residues" evidence="8">
    <location>
        <begin position="976"/>
        <end position="993"/>
    </location>
</feature>
<comment type="caution">
    <text evidence="10">The sequence shown here is derived from an EMBL/GenBank/DDBJ whole genome shotgun (WGS) entry which is preliminary data.</text>
</comment>
<reference evidence="10 11" key="1">
    <citation type="journal article" date="2020" name="Microbiol. Resour. Announc.">
        <title>Draft Genome Sequence of a Cladosporium Species Isolated from the Mesophotic Ascidian Didemnum maculosum.</title>
        <authorList>
            <person name="Gioti A."/>
            <person name="Siaperas R."/>
            <person name="Nikolaivits E."/>
            <person name="Le Goff G."/>
            <person name="Ouazzani J."/>
            <person name="Kotoulas G."/>
            <person name="Topakas E."/>
        </authorList>
    </citation>
    <scope>NUCLEOTIDE SEQUENCE [LARGE SCALE GENOMIC DNA]</scope>
    <source>
        <strain evidence="10 11">TM138-S3</strain>
    </source>
</reference>
<gene>
    <name evidence="10" type="ORF">WHR41_08284</name>
</gene>
<dbReference type="RefSeq" id="XP_069226210.1">
    <property type="nucleotide sequence ID" value="XM_069376888.1"/>
</dbReference>
<feature type="compositionally biased region" description="Acidic residues" evidence="8">
    <location>
        <begin position="587"/>
        <end position="599"/>
    </location>
</feature>
<feature type="region of interest" description="Disordered" evidence="8">
    <location>
        <begin position="1089"/>
        <end position="1193"/>
    </location>
</feature>
<dbReference type="EMBL" id="JAAQHG020000039">
    <property type="protein sequence ID" value="KAL1583103.1"/>
    <property type="molecule type" value="Genomic_DNA"/>
</dbReference>
<sequence>MEVWEKSETIDPEIRAWVYSLVTALGGRSTYDDSYAIGDDAHAVLKDLLRWLRLHDLRRKRFDVRRCLAEANLVKGDLLEILAQFPQNGTASKLKSKTAVACLQVLACLTTPVEEDIKDDDKTRNFHRHVPYLQLAQVGYKRALLHFENADILRAIVRVVLPGMAQPRAERSPNEKAIIGLSLTILKNVAMITQPQHLPSQGDENEITRSTTIEIFQKQDIFNFLLTLGSGAGDEFQDEVLQQLEILFHLLKGVSPKRLFMEKQQVAKNNTKEFKDLLSKEKSMLDSYKKHAPTRHNRFGTMVWVKRDDTNFSTVTGQHSITNDQQTLYQMDKSKKWDKPKFRGKNTPDVNEQLDIGGRCDITESAETILKSFVEDFLDSSFNPLFLALRKLIERDTQDERHTDEHTKQYFYLISWFLSAATARHEAVAKANGRNVTEANLQDNSYAYIAAVLDQETFVLLNRSMQHFLDDKKWQVVQSTMLAFTQILLTVQSMAESKDEEDQEIAENIQNRIFYEESTHERILQLLRGYNRQGFAYLDAVTECTHVFVRMLERYSKVNVDLQIRSKRRARRKQKQKPDAATGETADANEADEEAEEEEREIHLAASERKFDFARFSAKFMNQKCVDTFLSFLHFYADLSPEQLKRCHRYFYRLAFKNELAVLLFRVDILLLFQRLIKGPEGLSPAIEGFKDWEELVRQIFRRCIKWVSKDTEGEGWKEVCMIEMLFSKIGGTVFYLQNGFDRVVEKAAPRPPAELDFKATITEDQKLGVAVGVMLEHNKADSVSWVREEVMHAAEEREAWEQIETTSNGQNGGNEIEHVKPTAPSIFLQPGDSKERRLALFKDKHLRLLLATLGYERLGVAEDTEASWLMPSEVPSAKLYDLVSQIQKAEFDPPTFDGKSATDMTKTKGSFVRNETAGLFDDGYDSGVHESDAEAQMFPPNLREKRKERGEDEEEPKKKRRLQRRNAEDDPTESEVERRAESRREKERERNAKIKSALFITASDDESDAEGDAEFFRLEEERRQKMRGVIRNQLLKEMDEAKTGGKGKKAKKSEVRAKAREVARALGEDENALIEGVVSDMDDVVIGASEKRADGGRKSNGEDTSEMDEDEEDAEGSSEENEDMRSASRSAREQSMPLAEASGNASTATKNDAPDKAGGDGEDDEEEAPVSKRPPARRLRAGFVLDDSDEDE</sequence>
<evidence type="ECO:0000256" key="8">
    <source>
        <dbReference type="SAM" id="MobiDB-lite"/>
    </source>
</evidence>
<feature type="compositionally biased region" description="Basic and acidic residues" evidence="8">
    <location>
        <begin position="1090"/>
        <end position="1102"/>
    </location>
</feature>
<evidence type="ECO:0000256" key="1">
    <source>
        <dbReference type="ARBA" id="ARBA00004123"/>
    </source>
</evidence>
<dbReference type="InterPro" id="IPR044998">
    <property type="entry name" value="Timeless"/>
</dbReference>
<evidence type="ECO:0000313" key="11">
    <source>
        <dbReference type="Proteomes" id="UP000803884"/>
    </source>
</evidence>